<evidence type="ECO:0000256" key="5">
    <source>
        <dbReference type="ARBA" id="ARBA00022723"/>
    </source>
</evidence>
<gene>
    <name evidence="11" type="ORF">GpartN1_g5932.t1</name>
</gene>
<feature type="region of interest" description="Fe-S binding site B" evidence="9">
    <location>
        <begin position="204"/>
        <end position="218"/>
    </location>
</feature>
<feature type="short sequence motif" description="Cx2C motif 1" evidence="9">
    <location>
        <begin position="204"/>
        <end position="207"/>
    </location>
</feature>
<comment type="cofactor">
    <cofactor evidence="9">
        <name>[2Fe-2S] cluster</name>
        <dbReference type="ChEBI" id="CHEBI:190135"/>
    </cofactor>
</comment>
<feature type="binding site" evidence="9">
    <location>
        <position position="173"/>
    </location>
    <ligand>
        <name>[2Fe-2S] cluster</name>
        <dbReference type="ChEBI" id="CHEBI:190135"/>
    </ligand>
</feature>
<dbReference type="GO" id="GO:0051539">
    <property type="term" value="F:4 iron, 4 sulfur cluster binding"/>
    <property type="evidence" value="ECO:0007669"/>
    <property type="project" value="UniProtKB-KW"/>
</dbReference>
<feature type="short sequence motif" description="Cx2C motif 2" evidence="9">
    <location>
        <begin position="215"/>
        <end position="218"/>
    </location>
</feature>
<feature type="binding site" evidence="9">
    <location>
        <position position="204"/>
    </location>
    <ligand>
        <name>[4Fe-4S] cluster</name>
        <dbReference type="ChEBI" id="CHEBI:49883"/>
    </ligand>
</feature>
<evidence type="ECO:0000313" key="12">
    <source>
        <dbReference type="Proteomes" id="UP001061958"/>
    </source>
</evidence>
<evidence type="ECO:0000313" key="11">
    <source>
        <dbReference type="EMBL" id="GJQ14141.1"/>
    </source>
</evidence>
<keyword evidence="4 9" id="KW-0963">Cytoplasm</keyword>
<dbReference type="GO" id="GO:0046872">
    <property type="term" value="F:metal ion binding"/>
    <property type="evidence" value="ECO:0007669"/>
    <property type="project" value="UniProtKB-KW"/>
</dbReference>
<dbReference type="AlphaFoldDB" id="A0A9C7USL0"/>
<keyword evidence="9" id="KW-0001">2Fe-2S</keyword>
<dbReference type="HAMAP" id="MF_03115">
    <property type="entry name" value="Anamorsin"/>
    <property type="match status" value="1"/>
</dbReference>
<reference evidence="11" key="1">
    <citation type="journal article" date="2022" name="Proc. Natl. Acad. Sci. U.S.A.">
        <title>Life cycle and functional genomics of the unicellular red alga Galdieria for elucidating algal and plant evolution and industrial use.</title>
        <authorList>
            <person name="Hirooka S."/>
            <person name="Itabashi T."/>
            <person name="Ichinose T.M."/>
            <person name="Onuma R."/>
            <person name="Fujiwara T."/>
            <person name="Yamashita S."/>
            <person name="Jong L.W."/>
            <person name="Tomita R."/>
            <person name="Iwane A.H."/>
            <person name="Miyagishima S.Y."/>
        </authorList>
    </citation>
    <scope>NUCLEOTIDE SEQUENCE</scope>
    <source>
        <strain evidence="11">NBRC 102759</strain>
    </source>
</reference>
<dbReference type="PANTHER" id="PTHR13273">
    <property type="entry name" value="ANAMORSIN"/>
    <property type="match status" value="1"/>
</dbReference>
<comment type="subcellular location">
    <subcellularLocation>
        <location evidence="9">Cytoplasm</location>
    </subcellularLocation>
    <subcellularLocation>
        <location evidence="9">Mitochondrion intermembrane space</location>
    </subcellularLocation>
</comment>
<reference evidence="11" key="2">
    <citation type="submission" date="2022-01" db="EMBL/GenBank/DDBJ databases">
        <authorList>
            <person name="Hirooka S."/>
            <person name="Miyagishima S.Y."/>
        </authorList>
    </citation>
    <scope>NUCLEOTIDE SEQUENCE</scope>
    <source>
        <strain evidence="11">NBRC 102759</strain>
    </source>
</reference>
<evidence type="ECO:0000256" key="1">
    <source>
        <dbReference type="ARBA" id="ARBA00001966"/>
    </source>
</evidence>
<protein>
    <recommendedName>
        <fullName evidence="9">Anamorsin homolog</fullName>
    </recommendedName>
    <alternativeName>
        <fullName evidence="9">Fe-S cluster assembly protein DRE2 homolog</fullName>
    </alternativeName>
</protein>
<keyword evidence="6 9" id="KW-0408">Iron</keyword>
<keyword evidence="12" id="KW-1185">Reference proteome</keyword>
<keyword evidence="8 9" id="KW-0496">Mitochondrion</keyword>
<feature type="domain" description="Anamorsin C-terminal" evidence="10">
    <location>
        <begin position="170"/>
        <end position="234"/>
    </location>
</feature>
<dbReference type="Pfam" id="PF05093">
    <property type="entry name" value="CIAPIN1"/>
    <property type="match status" value="1"/>
</dbReference>
<feature type="binding site" evidence="9">
    <location>
        <position position="166"/>
    </location>
    <ligand>
        <name>[2Fe-2S] cluster</name>
        <dbReference type="ChEBI" id="CHEBI:190135"/>
    </ligand>
</feature>
<evidence type="ECO:0000256" key="2">
    <source>
        <dbReference type="ARBA" id="ARBA00008169"/>
    </source>
</evidence>
<comment type="caution">
    <text evidence="9">Lacks conserved residue(s) required for the propagation of feature annotation.</text>
</comment>
<comment type="function">
    <text evidence="9">Component of the cytosolic iron-sulfur (Fe-S) protein assembly (CIA) machinery. Required for the maturation of extramitochondrial Fe-S proteins. Part of an electron transfer chain functioning in an early step of cytosolic Fe-S biogenesis, facilitating the de novo assembly of a [4Fe-4S] cluster on the cytosolic Fe-S scaffold complex. Electrons are transferred from NADPH via a FAD- and FMN-containing diflavin oxidoreductase. Together with the diflavin oxidoreductase, also required for the assembly of the diferric tyrosyl radical cofactor of ribonucleotide reductase (RNR), probably by providing electrons for reduction during radical cofactor maturation in the catalytic small subunit.</text>
</comment>
<feature type="binding site" evidence="9">
    <location>
        <position position="215"/>
    </location>
    <ligand>
        <name>[4Fe-4S] cluster</name>
        <dbReference type="ChEBI" id="CHEBI:49883"/>
    </ligand>
</feature>
<organism evidence="11 12">
    <name type="scientific">Galdieria partita</name>
    <dbReference type="NCBI Taxonomy" id="83374"/>
    <lineage>
        <taxon>Eukaryota</taxon>
        <taxon>Rhodophyta</taxon>
        <taxon>Bangiophyceae</taxon>
        <taxon>Galdieriales</taxon>
        <taxon>Galdieriaceae</taxon>
        <taxon>Galdieria</taxon>
    </lineage>
</organism>
<sequence length="242" mass="26521">MALLFQVPQDLENFLSSEYQQKSSWKLCFKFSPSNEQWNAVLEKVFGCLLKNGTLELELNGVENISLVRTELKLCGFTEIVEDSSQEAKKTLFARKPNYDVGLSVDVATMSNGNLRSGQLGRAKEETVQLWKKLSEAQVDEQDLVDENTLVEMDEAVESVWKKSGCAVGRKPCANCTCGKAERSGDSVKVAAASLAETTPNSACGNCYRGDAFRCANCPYLGLPPFKPGEKVALSSQLQADI</sequence>
<keyword evidence="5 9" id="KW-0479">Metal-binding</keyword>
<comment type="domain">
    <text evidence="9">The N-terminal domain has structural similarity with S-adenosyl-L-methionine-dependent methyltransferases, but does not bind S-adenosyl-L-methionine. It is required for correct assembly of the 2 Fe-S clusters.</text>
</comment>
<feature type="binding site" evidence="9">
    <location>
        <position position="207"/>
    </location>
    <ligand>
        <name>[4Fe-4S] cluster</name>
        <dbReference type="ChEBI" id="CHEBI:49883"/>
    </ligand>
</feature>
<evidence type="ECO:0000256" key="9">
    <source>
        <dbReference type="HAMAP-Rule" id="MF_03115"/>
    </source>
</evidence>
<dbReference type="GO" id="GO:0005758">
    <property type="term" value="C:mitochondrial intermembrane space"/>
    <property type="evidence" value="ECO:0007669"/>
    <property type="project" value="UniProtKB-SubCell"/>
</dbReference>
<evidence type="ECO:0000256" key="3">
    <source>
        <dbReference type="ARBA" id="ARBA00022485"/>
    </source>
</evidence>
<dbReference type="InterPro" id="IPR007785">
    <property type="entry name" value="Anamorsin"/>
</dbReference>
<feature type="binding site" evidence="9">
    <location>
        <position position="176"/>
    </location>
    <ligand>
        <name>[2Fe-2S] cluster</name>
        <dbReference type="ChEBI" id="CHEBI:190135"/>
    </ligand>
</feature>
<keyword evidence="7 9" id="KW-0411">Iron-sulfur</keyword>
<dbReference type="OrthoDB" id="311633at2759"/>
<dbReference type="InterPro" id="IPR046408">
    <property type="entry name" value="CIAPIN1"/>
</dbReference>
<accession>A0A9C7USL0</accession>
<dbReference type="EMBL" id="BQMJ01000051">
    <property type="protein sequence ID" value="GJQ14141.1"/>
    <property type="molecule type" value="Genomic_DNA"/>
</dbReference>
<dbReference type="GO" id="GO:0009055">
    <property type="term" value="F:electron transfer activity"/>
    <property type="evidence" value="ECO:0007669"/>
    <property type="project" value="UniProtKB-UniRule"/>
</dbReference>
<comment type="caution">
    <text evidence="11">The sequence shown here is derived from an EMBL/GenBank/DDBJ whole genome shotgun (WGS) entry which is preliminary data.</text>
</comment>
<evidence type="ECO:0000256" key="4">
    <source>
        <dbReference type="ARBA" id="ARBA00022490"/>
    </source>
</evidence>
<comment type="domain">
    <text evidence="9">The C-terminal domain binds 2 Fe-S clusters but is otherwise mostly in an intrinsically disordered conformation.</text>
</comment>
<dbReference type="PANTHER" id="PTHR13273:SF14">
    <property type="entry name" value="ANAMORSIN"/>
    <property type="match status" value="1"/>
</dbReference>
<feature type="binding site" evidence="9">
    <location>
        <position position="178"/>
    </location>
    <ligand>
        <name>[2Fe-2S] cluster</name>
        <dbReference type="ChEBI" id="CHEBI:190135"/>
    </ligand>
</feature>
<evidence type="ECO:0000256" key="8">
    <source>
        <dbReference type="ARBA" id="ARBA00023128"/>
    </source>
</evidence>
<proteinExistence type="inferred from homology"/>
<evidence type="ECO:0000256" key="7">
    <source>
        <dbReference type="ARBA" id="ARBA00023014"/>
    </source>
</evidence>
<comment type="cofactor">
    <cofactor evidence="1 9">
        <name>[4Fe-4S] cluster</name>
        <dbReference type="ChEBI" id="CHEBI:49883"/>
    </cofactor>
</comment>
<name>A0A9C7USL0_9RHOD</name>
<dbReference type="Proteomes" id="UP001061958">
    <property type="component" value="Unassembled WGS sequence"/>
</dbReference>
<dbReference type="GO" id="GO:0016226">
    <property type="term" value="P:iron-sulfur cluster assembly"/>
    <property type="evidence" value="ECO:0007669"/>
    <property type="project" value="UniProtKB-UniRule"/>
</dbReference>
<keyword evidence="3 9" id="KW-0004">4Fe-4S</keyword>
<evidence type="ECO:0000259" key="10">
    <source>
        <dbReference type="Pfam" id="PF05093"/>
    </source>
</evidence>
<comment type="domain">
    <text evidence="9">The twin Cx2C motifs are involved in the recognition by the mitochondrial MIA40-ERV1 disulfide relay system. The formation of 2 disulfide bonds in the Cx2C motifs through dithiol/disulfide exchange reactions effectively traps the protein in the mitochondrial intermembrane space.</text>
</comment>
<dbReference type="GO" id="GO:0051537">
    <property type="term" value="F:2 iron, 2 sulfur cluster binding"/>
    <property type="evidence" value="ECO:0007669"/>
    <property type="project" value="UniProtKB-UniRule"/>
</dbReference>
<evidence type="ECO:0000256" key="6">
    <source>
        <dbReference type="ARBA" id="ARBA00023004"/>
    </source>
</evidence>
<comment type="similarity">
    <text evidence="2 9">Belongs to the anamorsin family.</text>
</comment>
<comment type="subunit">
    <text evidence="9">Monomer.</text>
</comment>
<feature type="binding site" evidence="9">
    <location>
        <position position="218"/>
    </location>
    <ligand>
        <name>[4Fe-4S] cluster</name>
        <dbReference type="ChEBI" id="CHEBI:49883"/>
    </ligand>
</feature>